<comment type="subcellular location">
    <subcellularLocation>
        <location evidence="1">Mitochondrion</location>
    </subcellularLocation>
</comment>
<dbReference type="PANTHER" id="PTHR35693:SF1">
    <property type="entry name" value="EXPRESSED PROTEIN"/>
    <property type="match status" value="1"/>
</dbReference>
<keyword evidence="4" id="KW-0496">Mitochondrion</keyword>
<proteinExistence type="inferred from homology"/>
<reference evidence="7" key="1">
    <citation type="submission" date="2018-01" db="EMBL/GenBank/DDBJ databases">
        <authorList>
            <person name="Mao J.F."/>
        </authorList>
    </citation>
    <scope>NUCLEOTIDE SEQUENCE</scope>
    <source>
        <strain evidence="7">Huo1</strain>
        <tissue evidence="7">Leaf</tissue>
    </source>
</reference>
<accession>A0A8X8X2S3</accession>
<name>A0A8X8X2S3_SALSN</name>
<organism evidence="7">
    <name type="scientific">Salvia splendens</name>
    <name type="common">Scarlet sage</name>
    <dbReference type="NCBI Taxonomy" id="180675"/>
    <lineage>
        <taxon>Eukaryota</taxon>
        <taxon>Viridiplantae</taxon>
        <taxon>Streptophyta</taxon>
        <taxon>Embryophyta</taxon>
        <taxon>Tracheophyta</taxon>
        <taxon>Spermatophyta</taxon>
        <taxon>Magnoliopsida</taxon>
        <taxon>eudicotyledons</taxon>
        <taxon>Gunneridae</taxon>
        <taxon>Pentapetalae</taxon>
        <taxon>asterids</taxon>
        <taxon>lamiids</taxon>
        <taxon>Lamiales</taxon>
        <taxon>Lamiaceae</taxon>
        <taxon>Nepetoideae</taxon>
        <taxon>Mentheae</taxon>
        <taxon>Salviinae</taxon>
        <taxon>Salvia</taxon>
        <taxon>Salvia subgen. Calosphace</taxon>
        <taxon>core Calosphace</taxon>
    </lineage>
</organism>
<protein>
    <recommendedName>
        <fullName evidence="6">Small ribosomal subunit protein mS23</fullName>
    </recommendedName>
</protein>
<dbReference type="InterPro" id="IPR059242">
    <property type="entry name" value="mS23_dom"/>
</dbReference>
<dbReference type="EMBL" id="PNBA02000013">
    <property type="protein sequence ID" value="KAG6404491.1"/>
    <property type="molecule type" value="Genomic_DNA"/>
</dbReference>
<evidence type="ECO:0000313" key="7">
    <source>
        <dbReference type="EMBL" id="KAG6404491.1"/>
    </source>
</evidence>
<evidence type="ECO:0000256" key="2">
    <source>
        <dbReference type="ARBA" id="ARBA00009864"/>
    </source>
</evidence>
<evidence type="ECO:0000313" key="8">
    <source>
        <dbReference type="Proteomes" id="UP000298416"/>
    </source>
</evidence>
<keyword evidence="8" id="KW-1185">Reference proteome</keyword>
<sequence>MSDFVIDRLKSETMSFMKGDLLSKTRKLVKGFAKTEPVWLRSMEKAPPATFPRAQNKLRQITLPEDTYVNKFYQKHPDSKFEDPIKVSSFDPPAAREFAWRVLELKEQGVDEIDAMAVADTEYRAERNARKQAYARLKQISKLQGKRLPPNPYPSAVKEIQAEERKLIKDRFFNPQSRKIVERLKEERDAMLMDRR</sequence>
<evidence type="ECO:0000256" key="1">
    <source>
        <dbReference type="ARBA" id="ARBA00004173"/>
    </source>
</evidence>
<dbReference type="AlphaFoldDB" id="A0A8X8X2S3"/>
<dbReference type="CDD" id="cd23701">
    <property type="entry name" value="At1g26750"/>
    <property type="match status" value="1"/>
</dbReference>
<comment type="similarity">
    <text evidence="2">Belongs to the mitochondrion-specific ribosomal protein mS23 family.</text>
</comment>
<evidence type="ECO:0000256" key="6">
    <source>
        <dbReference type="ARBA" id="ARBA00035137"/>
    </source>
</evidence>
<keyword evidence="5" id="KW-0687">Ribonucleoprotein</keyword>
<dbReference type="PANTHER" id="PTHR35693">
    <property type="entry name" value="EXPRESSED PROTEIN"/>
    <property type="match status" value="1"/>
</dbReference>
<dbReference type="Proteomes" id="UP000298416">
    <property type="component" value="Unassembled WGS sequence"/>
</dbReference>
<keyword evidence="3" id="KW-0689">Ribosomal protein</keyword>
<gene>
    <name evidence="7" type="ORF">SASPL_136739</name>
</gene>
<evidence type="ECO:0000256" key="3">
    <source>
        <dbReference type="ARBA" id="ARBA00022980"/>
    </source>
</evidence>
<comment type="caution">
    <text evidence="7">The sequence shown here is derived from an EMBL/GenBank/DDBJ whole genome shotgun (WGS) entry which is preliminary data.</text>
</comment>
<evidence type="ECO:0000256" key="5">
    <source>
        <dbReference type="ARBA" id="ARBA00023274"/>
    </source>
</evidence>
<evidence type="ECO:0000256" key="4">
    <source>
        <dbReference type="ARBA" id="ARBA00023128"/>
    </source>
</evidence>
<reference evidence="7" key="2">
    <citation type="submission" date="2020-08" db="EMBL/GenBank/DDBJ databases">
        <title>Plant Genome Project.</title>
        <authorList>
            <person name="Zhang R.-G."/>
        </authorList>
    </citation>
    <scope>NUCLEOTIDE SEQUENCE</scope>
    <source>
        <strain evidence="7">Huo1</strain>
        <tissue evidence="7">Leaf</tissue>
    </source>
</reference>